<reference evidence="4" key="2">
    <citation type="submission" date="2025-08" db="UniProtKB">
        <authorList>
            <consortium name="RefSeq"/>
        </authorList>
    </citation>
    <scope>IDENTIFICATION</scope>
    <source>
        <strain evidence="4">S238N-H82</strain>
        <tissue evidence="4">Testes</tissue>
    </source>
</reference>
<dbReference type="InterPro" id="IPR016187">
    <property type="entry name" value="CTDL_fold"/>
</dbReference>
<dbReference type="SMART" id="SM00034">
    <property type="entry name" value="CLECT"/>
    <property type="match status" value="1"/>
</dbReference>
<organism evidence="3 4">
    <name type="scientific">Branchiostoma floridae</name>
    <name type="common">Florida lancelet</name>
    <name type="synonym">Amphioxus</name>
    <dbReference type="NCBI Taxonomy" id="7739"/>
    <lineage>
        <taxon>Eukaryota</taxon>
        <taxon>Metazoa</taxon>
        <taxon>Chordata</taxon>
        <taxon>Cephalochordata</taxon>
        <taxon>Leptocardii</taxon>
        <taxon>Amphioxiformes</taxon>
        <taxon>Branchiostomatidae</taxon>
        <taxon>Branchiostoma</taxon>
    </lineage>
</organism>
<dbReference type="AlphaFoldDB" id="A0A9J7LPH9"/>
<gene>
    <name evidence="4" type="primary">LOC118422218</name>
</gene>
<dbReference type="KEGG" id="bfo:118422218"/>
<dbReference type="GeneID" id="118422218"/>
<dbReference type="Proteomes" id="UP000001554">
    <property type="component" value="Chromosome 9"/>
</dbReference>
<dbReference type="Gene3D" id="3.10.100.10">
    <property type="entry name" value="Mannose-Binding Protein A, subunit A"/>
    <property type="match status" value="1"/>
</dbReference>
<keyword evidence="1" id="KW-0732">Signal</keyword>
<dbReference type="InterPro" id="IPR016186">
    <property type="entry name" value="C-type_lectin-like/link_sf"/>
</dbReference>
<proteinExistence type="predicted"/>
<dbReference type="InterPro" id="IPR050801">
    <property type="entry name" value="Ca-Dep_Lectins_ImmuneDev"/>
</dbReference>
<dbReference type="CDD" id="cd00037">
    <property type="entry name" value="CLECT"/>
    <property type="match status" value="1"/>
</dbReference>
<sequence>MSRLYLLSVILALAGQSLANRTRTPGQHARPMGARLVVVKSAAMDAYLGDTIKNSHNDNTWIGLDDINSPTHQFVWSDGSTLTSSDYSNWERSQPDNPDREQCVEIRVVFAYSWNNHLCGELKHYTCEKEGVLILASYYRCHIW</sequence>
<protein>
    <submittedName>
        <fullName evidence="4">CD209 antigen-like protein E</fullName>
    </submittedName>
</protein>
<keyword evidence="3" id="KW-1185">Reference proteome</keyword>
<evidence type="ECO:0000313" key="3">
    <source>
        <dbReference type="Proteomes" id="UP000001554"/>
    </source>
</evidence>
<evidence type="ECO:0000313" key="4">
    <source>
        <dbReference type="RefSeq" id="XP_035685628.1"/>
    </source>
</evidence>
<dbReference type="RefSeq" id="XP_035685628.1">
    <property type="nucleotide sequence ID" value="XM_035829735.1"/>
</dbReference>
<dbReference type="OMA" id="NCVEIAN"/>
<dbReference type="PANTHER" id="PTHR22801:SF63">
    <property type="entry name" value="C-TYPE LECTIN DOMAIN-CONTAINING PROTEIN"/>
    <property type="match status" value="1"/>
</dbReference>
<evidence type="ECO:0000259" key="2">
    <source>
        <dbReference type="PROSITE" id="PS50041"/>
    </source>
</evidence>
<feature type="signal peptide" evidence="1">
    <location>
        <begin position="1"/>
        <end position="19"/>
    </location>
</feature>
<reference evidence="3" key="1">
    <citation type="journal article" date="2020" name="Nat. Ecol. Evol.">
        <title>Deeply conserved synteny resolves early events in vertebrate evolution.</title>
        <authorList>
            <person name="Simakov O."/>
            <person name="Marletaz F."/>
            <person name="Yue J.X."/>
            <person name="O'Connell B."/>
            <person name="Jenkins J."/>
            <person name="Brandt A."/>
            <person name="Calef R."/>
            <person name="Tung C.H."/>
            <person name="Huang T.K."/>
            <person name="Schmutz J."/>
            <person name="Satoh N."/>
            <person name="Yu J.K."/>
            <person name="Putnam N.H."/>
            <person name="Green R.E."/>
            <person name="Rokhsar D.S."/>
        </authorList>
    </citation>
    <scope>NUCLEOTIDE SEQUENCE [LARGE SCALE GENOMIC DNA]</scope>
    <source>
        <strain evidence="3">S238N-H82</strain>
    </source>
</reference>
<dbReference type="PROSITE" id="PS50041">
    <property type="entry name" value="C_TYPE_LECTIN_2"/>
    <property type="match status" value="1"/>
</dbReference>
<dbReference type="SUPFAM" id="SSF56436">
    <property type="entry name" value="C-type lectin-like"/>
    <property type="match status" value="1"/>
</dbReference>
<dbReference type="Pfam" id="PF00059">
    <property type="entry name" value="Lectin_C"/>
    <property type="match status" value="1"/>
</dbReference>
<dbReference type="PANTHER" id="PTHR22801">
    <property type="entry name" value="LITHOSTATHINE"/>
    <property type="match status" value="1"/>
</dbReference>
<evidence type="ECO:0000256" key="1">
    <source>
        <dbReference type="SAM" id="SignalP"/>
    </source>
</evidence>
<feature type="domain" description="C-type lectin" evidence="2">
    <location>
        <begin position="33"/>
        <end position="128"/>
    </location>
</feature>
<dbReference type="OrthoDB" id="6155413at2759"/>
<feature type="chain" id="PRO_5039900031" evidence="1">
    <location>
        <begin position="20"/>
        <end position="144"/>
    </location>
</feature>
<name>A0A9J7LPH9_BRAFL</name>
<accession>A0A9J7LPH9</accession>
<dbReference type="InterPro" id="IPR001304">
    <property type="entry name" value="C-type_lectin-like"/>
</dbReference>